<dbReference type="InterPro" id="IPR035985">
    <property type="entry name" value="Ubiquitin-activating_enz"/>
</dbReference>
<accession>A0A8S9Y809</accession>
<keyword evidence="6" id="KW-0436">Ligase</keyword>
<dbReference type="OrthoDB" id="10252231at2759"/>
<organism evidence="11 12">
    <name type="scientific">Paragonimus skrjabini miyazakii</name>
    <dbReference type="NCBI Taxonomy" id="59628"/>
    <lineage>
        <taxon>Eukaryota</taxon>
        <taxon>Metazoa</taxon>
        <taxon>Spiralia</taxon>
        <taxon>Lophotrochozoa</taxon>
        <taxon>Platyhelminthes</taxon>
        <taxon>Trematoda</taxon>
        <taxon>Digenea</taxon>
        <taxon>Plagiorchiida</taxon>
        <taxon>Troglotremata</taxon>
        <taxon>Troglotrematidae</taxon>
        <taxon>Paragonimus</taxon>
    </lineage>
</organism>
<protein>
    <recommendedName>
        <fullName evidence="5">E1 ubiquitin-activating enzyme</fullName>
        <ecNumber evidence="5">6.2.1.45</ecNumber>
    </recommendedName>
</protein>
<evidence type="ECO:0000313" key="11">
    <source>
        <dbReference type="EMBL" id="KAF7231801.1"/>
    </source>
</evidence>
<comment type="pathway">
    <text evidence="3">Protein modification; protein ubiquitination.</text>
</comment>
<evidence type="ECO:0000256" key="2">
    <source>
        <dbReference type="ARBA" id="ARBA00004718"/>
    </source>
</evidence>
<dbReference type="SMART" id="SM00985">
    <property type="entry name" value="UBA_e1_C"/>
    <property type="match status" value="1"/>
</dbReference>
<dbReference type="InterPro" id="IPR032418">
    <property type="entry name" value="E1_FCCH"/>
</dbReference>
<gene>
    <name evidence="11" type="ORF">EG68_08897</name>
</gene>
<dbReference type="FunFam" id="2.40.30.180:FF:000001">
    <property type="entry name" value="ubiquitin-like modifier-activating enzyme 1"/>
    <property type="match status" value="1"/>
</dbReference>
<dbReference type="Pfam" id="PF00899">
    <property type="entry name" value="ThiF"/>
    <property type="match status" value="1"/>
</dbReference>
<dbReference type="GO" id="GO:0004839">
    <property type="term" value="F:ubiquitin activating enzyme activity"/>
    <property type="evidence" value="ECO:0007669"/>
    <property type="project" value="UniProtKB-EC"/>
</dbReference>
<dbReference type="InterPro" id="IPR032420">
    <property type="entry name" value="E1_4HB"/>
</dbReference>
<comment type="pathway">
    <text evidence="2">Protein modification; protein sumoylation.</text>
</comment>
<dbReference type="Pfam" id="PF10585">
    <property type="entry name" value="UBA_E1_SCCH"/>
    <property type="match status" value="1"/>
</dbReference>
<dbReference type="EMBL" id="JTDE01022309">
    <property type="protein sequence ID" value="KAF7231801.1"/>
    <property type="molecule type" value="Genomic_DNA"/>
</dbReference>
<dbReference type="Pfam" id="PF09358">
    <property type="entry name" value="E1_UFD"/>
    <property type="match status" value="1"/>
</dbReference>
<dbReference type="SUPFAM" id="SSF69572">
    <property type="entry name" value="Activating enzymes of the ubiquitin-like proteins"/>
    <property type="match status" value="2"/>
</dbReference>
<name>A0A8S9Y809_9TREM</name>
<reference evidence="11" key="1">
    <citation type="submission" date="2019-07" db="EMBL/GenBank/DDBJ databases">
        <title>Annotation for the trematode Paragonimus miyazaki's.</title>
        <authorList>
            <person name="Choi Y.-J."/>
        </authorList>
    </citation>
    <scope>NUCLEOTIDE SEQUENCE</scope>
    <source>
        <strain evidence="11">Japan</strain>
    </source>
</reference>
<evidence type="ECO:0000256" key="6">
    <source>
        <dbReference type="ARBA" id="ARBA00022598"/>
    </source>
</evidence>
<dbReference type="InterPro" id="IPR019572">
    <property type="entry name" value="UBA_E1_SCCH"/>
</dbReference>
<dbReference type="Gene3D" id="1.10.10.520">
    <property type="entry name" value="Ubiquitin activating enzymes (Uba3). Chain: B, domain 2"/>
    <property type="match status" value="1"/>
</dbReference>
<dbReference type="PANTHER" id="PTHR10953">
    <property type="entry name" value="UBIQUITIN-ACTIVATING ENZYME E1"/>
    <property type="match status" value="1"/>
</dbReference>
<evidence type="ECO:0000256" key="9">
    <source>
        <dbReference type="ARBA" id="ARBA00022840"/>
    </source>
</evidence>
<evidence type="ECO:0000256" key="4">
    <source>
        <dbReference type="ARBA" id="ARBA00005673"/>
    </source>
</evidence>
<evidence type="ECO:0000313" key="12">
    <source>
        <dbReference type="Proteomes" id="UP000822476"/>
    </source>
</evidence>
<dbReference type="FunFam" id="3.50.50.80:FF:000001">
    <property type="entry name" value="ubiquitin-like modifier-activating enzyme 1"/>
    <property type="match status" value="1"/>
</dbReference>
<dbReference type="InterPro" id="IPR042449">
    <property type="entry name" value="Ub-E1_IAD_1"/>
</dbReference>
<dbReference type="Gene3D" id="3.50.50.80">
    <property type="entry name" value="Ubiquitin-activating enzyme E1, inactive adenylation domain, subdomain 1"/>
    <property type="match status" value="1"/>
</dbReference>
<feature type="domain" description="Ubiquitin-activating enzyme E1 C-terminal" evidence="10">
    <location>
        <begin position="885"/>
        <end position="1010"/>
    </location>
</feature>
<sequence>MSSPPPFKRQKTSYFVESNQNSSPVIFDKLTHSNGMGTNGEANELDEGLYSRQLYVLGTEGMRRMATSDLLISGLGGLGLEIAKNIILAGVRSVTLHDPSPVSWSDLSSHFFAGVDDVGHGKAEISKHKLAELNAHVSVHILNKPKLAADDLKKFTVVILTQATHENCVEVGNVCHELGVKFIVAKTNGVFGKVFCDFGEDFTVVDPTGEDPPSVMVQQIEKSKQGLVTCLEETRHDFEDGDYVTFSEVKGMSELNGCEPRKVAVVGPEAFTIGDTSSFGTYISGGVCTKVKMPKMFRFKSYVDAFRQPEFMTTDFTKFDRPSQLHLYFAAISDYMQQHKGSLPGAWSQLDAQEFLKSVITVNESLKDTGAFVNVIDEQLCTLFAYTCGGQCCPIQAVIGGFAAQEAMKACTGKFIPIQQWCYFDATECLPQPAVHSSNRCSDLIGEGDATACESRYDGQVAIFGKQFQQKLTRLKYFLVGAGAIGCELLKNFALMGVGASPCGKITITDMDSIERSNLNRQFLFRPWDISKMKATVAAAAVKRMNPELNIDAHENRVGPETENVYDDNFFEGLDGVTNALDNIEARTYMDRRCVYYRKPLLESGTLGTKGNVQVVIPYLTQSYSSSQEPAKFLERTLSGPGNQPLETLETLKANLVDKRPTTFEECVSWARLLWQDLFANTISQLLFNFPADHVTSTGSNFWSGTKRCPHPLEFNISNATHVDFVLAAANLRAFAFGIPQCRNVMKVIPMIQAVTVPPFKPRTGVRIEVTEAEAQARASAPIADAAQLDKLRNTLLNLGNPGAFKGNVIEFEKDDDTNFHMDFITAASNLRAACYDIQPADRLKSKLIAGKIIPAIATTTSIVAGLVCLELYKLVQGHKDLSLYKNAFFDLASSFMTFFEPLPPVKSKYYDTEFTLWDRFEVVGPMTLREFIDHFKNKYNLELTMLSQDVSMLYAFFMPEAKRKERLAMPLHQLIETISKKRIPPHVKALVFDLCCSNADGEDVDVPYVRYLL</sequence>
<evidence type="ECO:0000256" key="3">
    <source>
        <dbReference type="ARBA" id="ARBA00004906"/>
    </source>
</evidence>
<dbReference type="Pfam" id="PF16190">
    <property type="entry name" value="E1_FCCH"/>
    <property type="match status" value="1"/>
</dbReference>
<comment type="catalytic activity">
    <reaction evidence="1">
        <text>ATP + ubiquitin + [E1 ubiquitin-activating enzyme]-L-cysteine = AMP + diphosphate + S-ubiquitinyl-[E1 ubiquitin-activating enzyme]-L-cysteine.</text>
        <dbReference type="EC" id="6.2.1.45"/>
    </reaction>
</comment>
<dbReference type="Gene3D" id="3.40.50.12550">
    <property type="entry name" value="Ubiquitin-activating enzyme E1, inactive adenylation domain, subdomain 2"/>
    <property type="match status" value="1"/>
</dbReference>
<dbReference type="InterPro" id="IPR045886">
    <property type="entry name" value="ThiF/MoeB/HesA"/>
</dbReference>
<keyword evidence="7" id="KW-0547">Nucleotide-binding</keyword>
<dbReference type="InterPro" id="IPR000011">
    <property type="entry name" value="UBQ/SUMO-activ_enz_E1-like"/>
</dbReference>
<dbReference type="EC" id="6.2.1.45" evidence="5"/>
<evidence type="ECO:0000256" key="5">
    <source>
        <dbReference type="ARBA" id="ARBA00012990"/>
    </source>
</evidence>
<dbReference type="AlphaFoldDB" id="A0A8S9Y809"/>
<dbReference type="GO" id="GO:0005524">
    <property type="term" value="F:ATP binding"/>
    <property type="evidence" value="ECO:0007669"/>
    <property type="project" value="UniProtKB-KW"/>
</dbReference>
<dbReference type="InterPro" id="IPR000594">
    <property type="entry name" value="ThiF_NAD_FAD-bd"/>
</dbReference>
<dbReference type="Gene3D" id="3.40.50.720">
    <property type="entry name" value="NAD(P)-binding Rossmann-like Domain"/>
    <property type="match status" value="2"/>
</dbReference>
<evidence type="ECO:0000259" key="10">
    <source>
        <dbReference type="SMART" id="SM00985"/>
    </source>
</evidence>
<dbReference type="FunFam" id="3.40.50.720:FF:000015">
    <property type="entry name" value="Ubiquitin-activating enzyme E1 1"/>
    <property type="match status" value="1"/>
</dbReference>
<keyword evidence="9" id="KW-0067">ATP-binding</keyword>
<dbReference type="FunFam" id="3.10.290.60:FF:000002">
    <property type="entry name" value="Ubiquitin-like modifier-activating enzyme 1"/>
    <property type="match status" value="1"/>
</dbReference>
<dbReference type="InterPro" id="IPR042302">
    <property type="entry name" value="E1_FCCH_sf"/>
</dbReference>
<dbReference type="Gene3D" id="3.10.290.60">
    <property type="entry name" value="Ubiquitin-activating enzyme E1, UFD domain"/>
    <property type="match status" value="1"/>
</dbReference>
<comment type="caution">
    <text evidence="11">The sequence shown here is derived from an EMBL/GenBank/DDBJ whole genome shotgun (WGS) entry which is preliminary data.</text>
</comment>
<evidence type="ECO:0000256" key="7">
    <source>
        <dbReference type="ARBA" id="ARBA00022741"/>
    </source>
</evidence>
<dbReference type="FunFam" id="3.50.50.80:FF:000002">
    <property type="entry name" value="SUMO-activating enzyme subunit 2"/>
    <property type="match status" value="1"/>
</dbReference>
<dbReference type="GO" id="GO:0005737">
    <property type="term" value="C:cytoplasm"/>
    <property type="evidence" value="ECO:0007669"/>
    <property type="project" value="TreeGrafter"/>
</dbReference>
<keyword evidence="12" id="KW-1185">Reference proteome</keyword>
<dbReference type="PANTHER" id="PTHR10953:SF4">
    <property type="entry name" value="UBIQUITIN-ACTIVATING ENZYME E1 C-TERMINAL DOMAIN-CONTAINING PROTEIN"/>
    <property type="match status" value="1"/>
</dbReference>
<evidence type="ECO:0000256" key="8">
    <source>
        <dbReference type="ARBA" id="ARBA00022786"/>
    </source>
</evidence>
<dbReference type="InterPro" id="IPR018965">
    <property type="entry name" value="Ub-activating_enz_E1_C"/>
</dbReference>
<dbReference type="CDD" id="cd01490">
    <property type="entry name" value="Ube1_repeat2"/>
    <property type="match status" value="1"/>
</dbReference>
<dbReference type="GO" id="GO:0031510">
    <property type="term" value="C:SUMO activating enzyme complex"/>
    <property type="evidence" value="ECO:0007669"/>
    <property type="project" value="TreeGrafter"/>
</dbReference>
<dbReference type="Pfam" id="PF16191">
    <property type="entry name" value="E1_4HB"/>
    <property type="match status" value="1"/>
</dbReference>
<dbReference type="PRINTS" id="PR01849">
    <property type="entry name" value="UBIQUITINACT"/>
</dbReference>
<dbReference type="InterPro" id="IPR023318">
    <property type="entry name" value="Ub_act_enz_dom_a_sf"/>
</dbReference>
<proteinExistence type="inferred from homology"/>
<dbReference type="Proteomes" id="UP000822476">
    <property type="component" value="Unassembled WGS sequence"/>
</dbReference>
<dbReference type="InterPro" id="IPR038252">
    <property type="entry name" value="UBA_E1_C_sf"/>
</dbReference>
<dbReference type="GO" id="GO:0019948">
    <property type="term" value="F:SUMO activating enzyme activity"/>
    <property type="evidence" value="ECO:0007669"/>
    <property type="project" value="TreeGrafter"/>
</dbReference>
<keyword evidence="8" id="KW-0833">Ubl conjugation pathway</keyword>
<comment type="similarity">
    <text evidence="4">Belongs to the ubiquitin-activating E1 family.</text>
</comment>
<dbReference type="GO" id="GO:0016925">
    <property type="term" value="P:protein sumoylation"/>
    <property type="evidence" value="ECO:0007669"/>
    <property type="project" value="TreeGrafter"/>
</dbReference>
<evidence type="ECO:0000256" key="1">
    <source>
        <dbReference type="ARBA" id="ARBA00000488"/>
    </source>
</evidence>
<dbReference type="Gene3D" id="2.40.30.180">
    <property type="entry name" value="Ubiquitin-activating enzyme E1, FCCH domain"/>
    <property type="match status" value="1"/>
</dbReference>